<evidence type="ECO:0008006" key="3">
    <source>
        <dbReference type="Google" id="ProtNLM"/>
    </source>
</evidence>
<evidence type="ECO:0000313" key="1">
    <source>
        <dbReference type="EMBL" id="MBD5805929.1"/>
    </source>
</evidence>
<dbReference type="Proteomes" id="UP000704341">
    <property type="component" value="Unassembled WGS sequence"/>
</dbReference>
<reference evidence="1 2" key="1">
    <citation type="submission" date="2018-07" db="EMBL/GenBank/DDBJ databases">
        <title>Phylogenomic Insights into understanding Host Adaptation of Lactobacillus reuteri by a novel species, Lactobacillus spp. M31.</title>
        <authorList>
            <person name="Sharma S."/>
            <person name="Patil P."/>
            <person name="Korpole S."/>
            <person name="Patil P.B."/>
        </authorList>
    </citation>
    <scope>NUCLEOTIDE SEQUENCE [LARGE SCALE GENOMIC DNA]</scope>
    <source>
        <strain evidence="1 2">M31</strain>
    </source>
</reference>
<name>A0ABR8P5F0_9LACO</name>
<dbReference type="SUPFAM" id="SSF46955">
    <property type="entry name" value="Putative DNA-binding domain"/>
    <property type="match status" value="1"/>
</dbReference>
<gene>
    <name evidence="1" type="ORF">DTK66_02190</name>
</gene>
<sequence>MDKLQVLFTPEQLKNISDQIIMMIHKEQELNESIEKKPYLKLNEFAEWTGFTKPTIRKFVKAGLPVAYVGNQKVYGKQTYINWLKAKEK</sequence>
<dbReference type="RefSeq" id="WP_153700593.1">
    <property type="nucleotide sequence ID" value="NZ_QORN01000006.1"/>
</dbReference>
<dbReference type="InterPro" id="IPR036388">
    <property type="entry name" value="WH-like_DNA-bd_sf"/>
</dbReference>
<evidence type="ECO:0000313" key="2">
    <source>
        <dbReference type="Proteomes" id="UP000704341"/>
    </source>
</evidence>
<comment type="caution">
    <text evidence="1">The sequence shown here is derived from an EMBL/GenBank/DDBJ whole genome shotgun (WGS) entry which is preliminary data.</text>
</comment>
<protein>
    <recommendedName>
        <fullName evidence="3">DNA-binding protein</fullName>
    </recommendedName>
</protein>
<dbReference type="InterPro" id="IPR009061">
    <property type="entry name" value="DNA-bd_dom_put_sf"/>
</dbReference>
<organism evidence="1 2">
    <name type="scientific">Limosilactobacillus walteri</name>
    <dbReference type="NCBI Taxonomy" id="2268022"/>
    <lineage>
        <taxon>Bacteria</taxon>
        <taxon>Bacillati</taxon>
        <taxon>Bacillota</taxon>
        <taxon>Bacilli</taxon>
        <taxon>Lactobacillales</taxon>
        <taxon>Lactobacillaceae</taxon>
        <taxon>Limosilactobacillus</taxon>
    </lineage>
</organism>
<dbReference type="EMBL" id="QORN01000006">
    <property type="protein sequence ID" value="MBD5805929.1"/>
    <property type="molecule type" value="Genomic_DNA"/>
</dbReference>
<accession>A0ABR8P5F0</accession>
<dbReference type="Gene3D" id="1.10.10.10">
    <property type="entry name" value="Winged helix-like DNA-binding domain superfamily/Winged helix DNA-binding domain"/>
    <property type="match status" value="1"/>
</dbReference>
<keyword evidence="2" id="KW-1185">Reference proteome</keyword>
<proteinExistence type="predicted"/>